<dbReference type="SMART" id="SM00460">
    <property type="entry name" value="TGc"/>
    <property type="match status" value="1"/>
</dbReference>
<accession>A0A1W1XU15</accession>
<dbReference type="Pfam" id="PF01841">
    <property type="entry name" value="Transglut_core"/>
    <property type="match status" value="1"/>
</dbReference>
<dbReference type="PANTHER" id="PTHR46333">
    <property type="entry name" value="CYTOKINESIS PROTEIN 3"/>
    <property type="match status" value="1"/>
</dbReference>
<keyword evidence="4" id="KW-1185">Reference proteome</keyword>
<name>A0A1W1XU15_9CLOT</name>
<sequence>MKVLNKFLILLIVLGATCGIVYKENIVQSCYKLLNYTASIYGNKSADIKRGNNKVQTQAGKAGNKSDLNKSLSNAPSSSTQSDKQIDVNDNIGKDNSQTQIKDQLEVYDYTVNTYDEYYNVIKNSLENFKDSVSIKINNYNSSTYNLTTINKILDDYYDIDYGVQGASGTIYSSGNIYVIKIQFKYKLPKAQMLDMKNKTEIKAREIISKIINPKMNDLEKETAIHDYIVNNTSYDYDNYIKGTLPEQSFTDYGVLVLGKAVCEGYSKAMFRLLNMAGVQCYVVKGTANGESHAWNIVKINGNYTEVDATFDDPVTTNGKKILSYRYFDLSDQQMARDHQWDLNKYPKSNTTVYNR</sequence>
<dbReference type="STRING" id="1121291.SAMN02745134_03138"/>
<dbReference type="Proteomes" id="UP000192468">
    <property type="component" value="Unassembled WGS sequence"/>
</dbReference>
<evidence type="ECO:0000313" key="3">
    <source>
        <dbReference type="EMBL" id="SMC27352.1"/>
    </source>
</evidence>
<dbReference type="InterPro" id="IPR052557">
    <property type="entry name" value="CAP/Cytokinesis_protein"/>
</dbReference>
<feature type="region of interest" description="Disordered" evidence="1">
    <location>
        <begin position="52"/>
        <end position="95"/>
    </location>
</feature>
<dbReference type="AlphaFoldDB" id="A0A1W1XU15"/>
<feature type="domain" description="Transglutaminase-like" evidence="2">
    <location>
        <begin position="255"/>
        <end position="311"/>
    </location>
</feature>
<dbReference type="InterPro" id="IPR002931">
    <property type="entry name" value="Transglutaminase-like"/>
</dbReference>
<reference evidence="3 4" key="1">
    <citation type="submission" date="2017-04" db="EMBL/GenBank/DDBJ databases">
        <authorList>
            <person name="Afonso C.L."/>
            <person name="Miller P.J."/>
            <person name="Scott M.A."/>
            <person name="Spackman E."/>
            <person name="Goraichik I."/>
            <person name="Dimitrov K.M."/>
            <person name="Suarez D.L."/>
            <person name="Swayne D.E."/>
        </authorList>
    </citation>
    <scope>NUCLEOTIDE SEQUENCE [LARGE SCALE GENOMIC DNA]</scope>
    <source>
        <strain evidence="3 4">DSM 12555</strain>
    </source>
</reference>
<dbReference type="InterPro" id="IPR038765">
    <property type="entry name" value="Papain-like_cys_pep_sf"/>
</dbReference>
<dbReference type="OrthoDB" id="9788327at2"/>
<protein>
    <submittedName>
        <fullName evidence="3">Transglutaminase-like superfamily protein</fullName>
    </submittedName>
</protein>
<organism evidence="3 4">
    <name type="scientific">Clostridium acidisoli DSM 12555</name>
    <dbReference type="NCBI Taxonomy" id="1121291"/>
    <lineage>
        <taxon>Bacteria</taxon>
        <taxon>Bacillati</taxon>
        <taxon>Bacillota</taxon>
        <taxon>Clostridia</taxon>
        <taxon>Eubacteriales</taxon>
        <taxon>Clostridiaceae</taxon>
        <taxon>Clostridium</taxon>
    </lineage>
</organism>
<dbReference type="RefSeq" id="WP_084117073.1">
    <property type="nucleotide sequence ID" value="NZ_FWXH01000017.1"/>
</dbReference>
<dbReference type="EMBL" id="FWXH01000017">
    <property type="protein sequence ID" value="SMC27352.1"/>
    <property type="molecule type" value="Genomic_DNA"/>
</dbReference>
<dbReference type="PANTHER" id="PTHR46333:SF2">
    <property type="entry name" value="CYTOKINESIS PROTEIN 3"/>
    <property type="match status" value="1"/>
</dbReference>
<dbReference type="SUPFAM" id="SSF54001">
    <property type="entry name" value="Cysteine proteinases"/>
    <property type="match status" value="1"/>
</dbReference>
<evidence type="ECO:0000256" key="1">
    <source>
        <dbReference type="SAM" id="MobiDB-lite"/>
    </source>
</evidence>
<evidence type="ECO:0000313" key="4">
    <source>
        <dbReference type="Proteomes" id="UP000192468"/>
    </source>
</evidence>
<proteinExistence type="predicted"/>
<evidence type="ECO:0000259" key="2">
    <source>
        <dbReference type="SMART" id="SM00460"/>
    </source>
</evidence>
<dbReference type="GO" id="GO:0005737">
    <property type="term" value="C:cytoplasm"/>
    <property type="evidence" value="ECO:0007669"/>
    <property type="project" value="TreeGrafter"/>
</dbReference>
<gene>
    <name evidence="3" type="ORF">SAMN02745134_03138</name>
</gene>
<dbReference type="Gene3D" id="3.10.620.30">
    <property type="match status" value="1"/>
</dbReference>
<feature type="compositionally biased region" description="Polar residues" evidence="1">
    <location>
        <begin position="69"/>
        <end position="83"/>
    </location>
</feature>